<protein>
    <submittedName>
        <fullName evidence="1">Uncharacterized protein</fullName>
    </submittedName>
</protein>
<dbReference type="EMBL" id="BART01017177">
    <property type="protein sequence ID" value="GAG75416.1"/>
    <property type="molecule type" value="Genomic_DNA"/>
</dbReference>
<gene>
    <name evidence="1" type="ORF">S01H4_32776</name>
</gene>
<name>X1BTE0_9ZZZZ</name>
<accession>X1BTE0</accession>
<organism evidence="1">
    <name type="scientific">marine sediment metagenome</name>
    <dbReference type="NCBI Taxonomy" id="412755"/>
    <lineage>
        <taxon>unclassified sequences</taxon>
        <taxon>metagenomes</taxon>
        <taxon>ecological metagenomes</taxon>
    </lineage>
</organism>
<proteinExistence type="predicted"/>
<evidence type="ECO:0000313" key="1">
    <source>
        <dbReference type="EMBL" id="GAG75416.1"/>
    </source>
</evidence>
<feature type="non-terminal residue" evidence="1">
    <location>
        <position position="1"/>
    </location>
</feature>
<dbReference type="AlphaFoldDB" id="X1BTE0"/>
<reference evidence="1" key="1">
    <citation type="journal article" date="2014" name="Front. Microbiol.">
        <title>High frequency of phylogenetically diverse reductive dehalogenase-homologous genes in deep subseafloor sedimentary metagenomes.</title>
        <authorList>
            <person name="Kawai M."/>
            <person name="Futagami T."/>
            <person name="Toyoda A."/>
            <person name="Takaki Y."/>
            <person name="Nishi S."/>
            <person name="Hori S."/>
            <person name="Arai W."/>
            <person name="Tsubouchi T."/>
            <person name="Morono Y."/>
            <person name="Uchiyama I."/>
            <person name="Ito T."/>
            <person name="Fujiyama A."/>
            <person name="Inagaki F."/>
            <person name="Takami H."/>
        </authorList>
    </citation>
    <scope>NUCLEOTIDE SEQUENCE</scope>
    <source>
        <strain evidence="1">Expedition CK06-06</strain>
    </source>
</reference>
<sequence length="102" mass="11980">EKIDNLLSLGNGNRKITKLDKEIGKIKIENEALKEKLYDLAKIVENMNKLISDKEASITAKLPDIDFTDKDKEFQEKEMRKFRERSDRIQEIKESLKKITQN</sequence>
<comment type="caution">
    <text evidence="1">The sequence shown here is derived from an EMBL/GenBank/DDBJ whole genome shotgun (WGS) entry which is preliminary data.</text>
</comment>